<evidence type="ECO:0000313" key="1">
    <source>
        <dbReference type="EMBL" id="GAH10586.1"/>
    </source>
</evidence>
<dbReference type="AlphaFoldDB" id="X1CQB5"/>
<accession>X1CQB5</accession>
<name>X1CQB5_9ZZZZ</name>
<reference evidence="1" key="1">
    <citation type="journal article" date="2014" name="Front. Microbiol.">
        <title>High frequency of phylogenetically diverse reductive dehalogenase-homologous genes in deep subseafloor sedimentary metagenomes.</title>
        <authorList>
            <person name="Kawai M."/>
            <person name="Futagami T."/>
            <person name="Toyoda A."/>
            <person name="Takaki Y."/>
            <person name="Nishi S."/>
            <person name="Hori S."/>
            <person name="Arai W."/>
            <person name="Tsubouchi T."/>
            <person name="Morono Y."/>
            <person name="Uchiyama I."/>
            <person name="Ito T."/>
            <person name="Fujiyama A."/>
            <person name="Inagaki F."/>
            <person name="Takami H."/>
        </authorList>
    </citation>
    <scope>NUCLEOTIDE SEQUENCE</scope>
    <source>
        <strain evidence="1">Expedition CK06-06</strain>
    </source>
</reference>
<organism evidence="1">
    <name type="scientific">marine sediment metagenome</name>
    <dbReference type="NCBI Taxonomy" id="412755"/>
    <lineage>
        <taxon>unclassified sequences</taxon>
        <taxon>metagenomes</taxon>
        <taxon>ecological metagenomes</taxon>
    </lineage>
</organism>
<dbReference type="EMBL" id="BART01039090">
    <property type="protein sequence ID" value="GAH10586.1"/>
    <property type="molecule type" value="Genomic_DNA"/>
</dbReference>
<gene>
    <name evidence="1" type="ORF">S01H4_64456</name>
</gene>
<proteinExistence type="predicted"/>
<feature type="non-terminal residue" evidence="1">
    <location>
        <position position="37"/>
    </location>
</feature>
<sequence>MTKNKIKPGTYLFPRPVVLIGANINEKPNFEPLAFVS</sequence>
<protein>
    <submittedName>
        <fullName evidence="1">Uncharacterized protein</fullName>
    </submittedName>
</protein>
<comment type="caution">
    <text evidence="1">The sequence shown here is derived from an EMBL/GenBank/DDBJ whole genome shotgun (WGS) entry which is preliminary data.</text>
</comment>